<dbReference type="RefSeq" id="WP_058920060.1">
    <property type="nucleotide sequence ID" value="NZ_JBHSQC010000006.1"/>
</dbReference>
<evidence type="ECO:0000259" key="1">
    <source>
        <dbReference type="Pfam" id="PF01966"/>
    </source>
</evidence>
<evidence type="ECO:0000313" key="2">
    <source>
        <dbReference type="EMBL" id="MFD1800137.1"/>
    </source>
</evidence>
<proteinExistence type="predicted"/>
<dbReference type="CDD" id="cd00077">
    <property type="entry name" value="HDc"/>
    <property type="match status" value="1"/>
</dbReference>
<name>A0ABW4NTE7_9LACT</name>
<dbReference type="SUPFAM" id="SSF109604">
    <property type="entry name" value="HD-domain/PDEase-like"/>
    <property type="match status" value="1"/>
</dbReference>
<dbReference type="EMBL" id="JBHUFF010000018">
    <property type="protein sequence ID" value="MFD1800137.1"/>
    <property type="molecule type" value="Genomic_DNA"/>
</dbReference>
<reference evidence="3" key="1">
    <citation type="journal article" date="2019" name="Int. J. Syst. Evol. Microbiol.">
        <title>The Global Catalogue of Microorganisms (GCM) 10K type strain sequencing project: providing services to taxonomists for standard genome sequencing and annotation.</title>
        <authorList>
            <consortium name="The Broad Institute Genomics Platform"/>
            <consortium name="The Broad Institute Genome Sequencing Center for Infectious Disease"/>
            <person name="Wu L."/>
            <person name="Ma J."/>
        </authorList>
    </citation>
    <scope>NUCLEOTIDE SEQUENCE [LARGE SCALE GENOMIC DNA]</scope>
    <source>
        <strain evidence="3">KCTC 42143</strain>
    </source>
</reference>
<dbReference type="Gene3D" id="1.10.3210.10">
    <property type="entry name" value="Hypothetical protein af1432"/>
    <property type="match status" value="1"/>
</dbReference>
<dbReference type="InterPro" id="IPR003607">
    <property type="entry name" value="HD/PDEase_dom"/>
</dbReference>
<evidence type="ECO:0000313" key="3">
    <source>
        <dbReference type="Proteomes" id="UP001597285"/>
    </source>
</evidence>
<feature type="domain" description="HD" evidence="1">
    <location>
        <begin position="39"/>
        <end position="140"/>
    </location>
</feature>
<sequence>MIEPKWKQDLEYVALIEDLLNREEVQKLNEYTQHHFTTRLEHSISVSYLSYRIAKRYGWDAKATARAGLLHDLFYYDWRTTKFDEGTHAYVHPRMACENAKKLTELSDLECDIIIKHMWLATVALPKYKESYVVTFVDKYCAIKEVAVPLTGKARNRVKSAWARLKPVTIQ</sequence>
<dbReference type="InterPro" id="IPR006674">
    <property type="entry name" value="HD_domain"/>
</dbReference>
<organism evidence="2 3">
    <name type="scientific">Carnobacterium antarcticum</name>
    <dbReference type="NCBI Taxonomy" id="2126436"/>
    <lineage>
        <taxon>Bacteria</taxon>
        <taxon>Bacillati</taxon>
        <taxon>Bacillota</taxon>
        <taxon>Bacilli</taxon>
        <taxon>Lactobacillales</taxon>
        <taxon>Carnobacteriaceae</taxon>
        <taxon>Carnobacterium</taxon>
    </lineage>
</organism>
<gene>
    <name evidence="2" type="ORF">ACFSBK_09805</name>
</gene>
<dbReference type="Proteomes" id="UP001597285">
    <property type="component" value="Unassembled WGS sequence"/>
</dbReference>
<accession>A0ABW4NTE7</accession>
<keyword evidence="3" id="KW-1185">Reference proteome</keyword>
<comment type="caution">
    <text evidence="2">The sequence shown here is derived from an EMBL/GenBank/DDBJ whole genome shotgun (WGS) entry which is preliminary data.</text>
</comment>
<protein>
    <submittedName>
        <fullName evidence="2">HD domain-containing protein</fullName>
    </submittedName>
</protein>
<dbReference type="Pfam" id="PF01966">
    <property type="entry name" value="HD"/>
    <property type="match status" value="1"/>
</dbReference>